<evidence type="ECO:0000256" key="1">
    <source>
        <dbReference type="ARBA" id="ARBA00006525"/>
    </source>
</evidence>
<evidence type="ECO:0000259" key="2">
    <source>
        <dbReference type="Pfam" id="PF02481"/>
    </source>
</evidence>
<evidence type="ECO:0000313" key="3">
    <source>
        <dbReference type="EMBL" id="GCE11368.1"/>
    </source>
</evidence>
<dbReference type="InterPro" id="IPR057666">
    <property type="entry name" value="DrpA_SLOG"/>
</dbReference>
<protein>
    <recommendedName>
        <fullName evidence="2">Smf/DprA SLOG domain-containing protein</fullName>
    </recommendedName>
</protein>
<dbReference type="InterPro" id="IPR003488">
    <property type="entry name" value="DprA"/>
</dbReference>
<keyword evidence="4" id="KW-1185">Reference proteome</keyword>
<dbReference type="GO" id="GO:0009294">
    <property type="term" value="P:DNA-mediated transformation"/>
    <property type="evidence" value="ECO:0007669"/>
    <property type="project" value="InterPro"/>
</dbReference>
<name>A0A401ZWY1_9CHLR</name>
<dbReference type="SUPFAM" id="SSF102405">
    <property type="entry name" value="MCP/YpsA-like"/>
    <property type="match status" value="1"/>
</dbReference>
<dbReference type="Pfam" id="PF02481">
    <property type="entry name" value="DNA_processg_A"/>
    <property type="match status" value="1"/>
</dbReference>
<reference evidence="4" key="1">
    <citation type="submission" date="2018-12" db="EMBL/GenBank/DDBJ databases">
        <title>Tengunoibacter tsumagoiensis gen. nov., sp. nov., Dictyobacter kobayashii sp. nov., D. alpinus sp. nov., and D. joshuensis sp. nov. and description of Dictyobacteraceae fam. nov. within the order Ktedonobacterales isolated from Tengu-no-mugimeshi.</title>
        <authorList>
            <person name="Wang C.M."/>
            <person name="Zheng Y."/>
            <person name="Sakai Y."/>
            <person name="Toyoda A."/>
            <person name="Minakuchi Y."/>
            <person name="Abe K."/>
            <person name="Yokota A."/>
            <person name="Yabe S."/>
        </authorList>
    </citation>
    <scope>NUCLEOTIDE SEQUENCE [LARGE SCALE GENOMIC DNA]</scope>
    <source>
        <strain evidence="4">Uno3</strain>
    </source>
</reference>
<organism evidence="3 4">
    <name type="scientific">Tengunoibacter tsumagoiensis</name>
    <dbReference type="NCBI Taxonomy" id="2014871"/>
    <lineage>
        <taxon>Bacteria</taxon>
        <taxon>Bacillati</taxon>
        <taxon>Chloroflexota</taxon>
        <taxon>Ktedonobacteria</taxon>
        <taxon>Ktedonobacterales</taxon>
        <taxon>Dictyobacteraceae</taxon>
        <taxon>Tengunoibacter</taxon>
    </lineage>
</organism>
<evidence type="ECO:0000313" key="4">
    <source>
        <dbReference type="Proteomes" id="UP000287352"/>
    </source>
</evidence>
<proteinExistence type="inferred from homology"/>
<sequence length="329" mass="36266">MQTDPQEQAAWLLLTFESGLTTRAVNDILVIWCKQLGRTVCSFWAASAAEWEETCQLSPVIIHRLEEARARSRTQSQLLAQLQQQGIQQLTVLDEDYPKQLKTSLTRSHTPPMLFYLGDLSILQQQTIAIIGSRNACEESITFTHLVSQYLSTHGVNVISGYARGVDRAAFDGASQVHGRTTLILPHGLCKLSKAQVQHLQEGIKAGEILVISQFAPAAPWVVSRAMERNYLVSALAQTMIVAEAETKGGTWDGANTALRLKRPLYVRELAESGNAILINKGGIPLAWPTDDLATLLSPVLTESLQIQSQQNEQVIRPNQLSLLATPHE</sequence>
<dbReference type="PANTHER" id="PTHR43022:SF1">
    <property type="entry name" value="PROTEIN SMF"/>
    <property type="match status" value="1"/>
</dbReference>
<dbReference type="RefSeq" id="WP_126579087.1">
    <property type="nucleotide sequence ID" value="NZ_BIFR01000001.1"/>
</dbReference>
<accession>A0A401ZWY1</accession>
<dbReference type="Gene3D" id="3.40.50.450">
    <property type="match status" value="1"/>
</dbReference>
<dbReference type="PANTHER" id="PTHR43022">
    <property type="entry name" value="PROTEIN SMF"/>
    <property type="match status" value="1"/>
</dbReference>
<dbReference type="AlphaFoldDB" id="A0A401ZWY1"/>
<feature type="domain" description="Smf/DprA SLOG" evidence="2">
    <location>
        <begin position="90"/>
        <end position="269"/>
    </location>
</feature>
<dbReference type="EMBL" id="BIFR01000001">
    <property type="protein sequence ID" value="GCE11368.1"/>
    <property type="molecule type" value="Genomic_DNA"/>
</dbReference>
<comment type="similarity">
    <text evidence="1">Belongs to the DprA/Smf family.</text>
</comment>
<gene>
    <name evidence="3" type="ORF">KTT_12270</name>
</gene>
<dbReference type="Proteomes" id="UP000287352">
    <property type="component" value="Unassembled WGS sequence"/>
</dbReference>
<comment type="caution">
    <text evidence="3">The sequence shown here is derived from an EMBL/GenBank/DDBJ whole genome shotgun (WGS) entry which is preliminary data.</text>
</comment>
<dbReference type="OrthoDB" id="9785707at2"/>